<reference evidence="1" key="1">
    <citation type="submission" date="2020-05" db="UniProtKB">
        <authorList>
            <consortium name="EnsemblMetazoa"/>
        </authorList>
    </citation>
    <scope>IDENTIFICATION</scope>
    <source>
        <strain evidence="1">SANGQUA</strain>
    </source>
</reference>
<keyword evidence="2" id="KW-1185">Reference proteome</keyword>
<evidence type="ECO:0000313" key="2">
    <source>
        <dbReference type="Proteomes" id="UP000076407"/>
    </source>
</evidence>
<dbReference type="EnsemblMetazoa" id="AQUA014405-RA">
    <property type="protein sequence ID" value="AQUA014405-PA"/>
    <property type="gene ID" value="AQUA014405"/>
</dbReference>
<proteinExistence type="predicted"/>
<sequence>MVRQRTSGVFGSVAR</sequence>
<organism evidence="1 2">
    <name type="scientific">Anopheles quadriannulatus</name>
    <name type="common">Mosquito</name>
    <dbReference type="NCBI Taxonomy" id="34691"/>
    <lineage>
        <taxon>Eukaryota</taxon>
        <taxon>Metazoa</taxon>
        <taxon>Ecdysozoa</taxon>
        <taxon>Arthropoda</taxon>
        <taxon>Hexapoda</taxon>
        <taxon>Insecta</taxon>
        <taxon>Pterygota</taxon>
        <taxon>Neoptera</taxon>
        <taxon>Endopterygota</taxon>
        <taxon>Diptera</taxon>
        <taxon>Nematocera</taxon>
        <taxon>Culicoidea</taxon>
        <taxon>Culicidae</taxon>
        <taxon>Anophelinae</taxon>
        <taxon>Anopheles</taxon>
    </lineage>
</organism>
<accession>A0A182XRC9</accession>
<name>A0A182XRC9_ANOQN</name>
<dbReference type="VEuPathDB" id="VectorBase:AQUA014405"/>
<evidence type="ECO:0000313" key="1">
    <source>
        <dbReference type="EnsemblMetazoa" id="AQUA014405-PA"/>
    </source>
</evidence>
<dbReference type="Proteomes" id="UP000076407">
    <property type="component" value="Unassembled WGS sequence"/>
</dbReference>
<protein>
    <submittedName>
        <fullName evidence="1">Uncharacterized protein</fullName>
    </submittedName>
</protein>